<dbReference type="SUPFAM" id="SSF69000">
    <property type="entry name" value="FAD-dependent thiol oxidase"/>
    <property type="match status" value="1"/>
</dbReference>
<dbReference type="AlphaFoldDB" id="A0A6C0C1W1"/>
<keyword evidence="4" id="KW-0274">FAD</keyword>
<dbReference type="Pfam" id="PF04777">
    <property type="entry name" value="Evr1_Alr"/>
    <property type="match status" value="1"/>
</dbReference>
<dbReference type="InterPro" id="IPR036774">
    <property type="entry name" value="ERV/ALR_sulphydryl_oxid_sf"/>
</dbReference>
<evidence type="ECO:0000256" key="4">
    <source>
        <dbReference type="ARBA" id="ARBA00022827"/>
    </source>
</evidence>
<reference evidence="8" key="1">
    <citation type="journal article" date="2020" name="Nature">
        <title>Giant virus diversity and host interactions through global metagenomics.</title>
        <authorList>
            <person name="Schulz F."/>
            <person name="Roux S."/>
            <person name="Paez-Espino D."/>
            <person name="Jungbluth S."/>
            <person name="Walsh D.A."/>
            <person name="Denef V.J."/>
            <person name="McMahon K.D."/>
            <person name="Konstantinidis K.T."/>
            <person name="Eloe-Fadrosh E.A."/>
            <person name="Kyrpides N.C."/>
            <person name="Woyke T."/>
        </authorList>
    </citation>
    <scope>NUCLEOTIDE SEQUENCE</scope>
    <source>
        <strain evidence="8">GVMAG-M-3300020185-18</strain>
    </source>
</reference>
<evidence type="ECO:0000256" key="1">
    <source>
        <dbReference type="ARBA" id="ARBA00001974"/>
    </source>
</evidence>
<organism evidence="8">
    <name type="scientific">viral metagenome</name>
    <dbReference type="NCBI Taxonomy" id="1070528"/>
    <lineage>
        <taxon>unclassified sequences</taxon>
        <taxon>metagenomes</taxon>
        <taxon>organismal metagenomes</taxon>
    </lineage>
</organism>
<keyword evidence="3" id="KW-0285">Flavoprotein</keyword>
<evidence type="ECO:0000259" key="7">
    <source>
        <dbReference type="PROSITE" id="PS51324"/>
    </source>
</evidence>
<name>A0A6C0C1W1_9ZZZZ</name>
<dbReference type="GO" id="GO:0016971">
    <property type="term" value="F:flavin-dependent sulfhydryl oxidase activity"/>
    <property type="evidence" value="ECO:0007669"/>
    <property type="project" value="InterPro"/>
</dbReference>
<feature type="domain" description="ERV/ALR sulfhydryl oxidase" evidence="7">
    <location>
        <begin position="34"/>
        <end position="140"/>
    </location>
</feature>
<evidence type="ECO:0000313" key="8">
    <source>
        <dbReference type="EMBL" id="QHS98675.1"/>
    </source>
</evidence>
<sequence length="213" mass="25903">MAKTRKRKKRFDKITKSKRKMRKKRHFTRKDYNSGEGMLTSVWGPSMWHYMHTISFNYPVKPTRENKKYYKQFIYNLRYTLPCKWCRINLTKNLKVYPLKQCDLKNRYKFSKWVYGLHEHVNKMLGKKSGLSYCDVRDRYENFRSRCTQEEEKKKIVKINLGRGRKTHKIKRERGCTEPFHGKKSKCIIKIVPKDSKTPTFQMDKKCKKIKIN</sequence>
<evidence type="ECO:0000256" key="2">
    <source>
        <dbReference type="ARBA" id="ARBA00012512"/>
    </source>
</evidence>
<dbReference type="PANTHER" id="PTHR12645:SF0">
    <property type="entry name" value="FAD-LINKED SULFHYDRYL OXIDASE ALR"/>
    <property type="match status" value="1"/>
</dbReference>
<proteinExistence type="predicted"/>
<protein>
    <recommendedName>
        <fullName evidence="2">thiol oxidase</fullName>
        <ecNumber evidence="2">1.8.3.2</ecNumber>
    </recommendedName>
</protein>
<dbReference type="GO" id="GO:0005739">
    <property type="term" value="C:mitochondrion"/>
    <property type="evidence" value="ECO:0007669"/>
    <property type="project" value="TreeGrafter"/>
</dbReference>
<dbReference type="InterPro" id="IPR039799">
    <property type="entry name" value="ALR/ERV"/>
</dbReference>
<evidence type="ECO:0000256" key="3">
    <source>
        <dbReference type="ARBA" id="ARBA00022630"/>
    </source>
</evidence>
<dbReference type="EC" id="1.8.3.2" evidence="2"/>
<keyword evidence="5" id="KW-0560">Oxidoreductase</keyword>
<evidence type="ECO:0000256" key="5">
    <source>
        <dbReference type="ARBA" id="ARBA00023002"/>
    </source>
</evidence>
<evidence type="ECO:0000256" key="6">
    <source>
        <dbReference type="ARBA" id="ARBA00023157"/>
    </source>
</evidence>
<keyword evidence="6" id="KW-1015">Disulfide bond</keyword>
<dbReference type="EMBL" id="MN739321">
    <property type="protein sequence ID" value="QHS98675.1"/>
    <property type="molecule type" value="Genomic_DNA"/>
</dbReference>
<comment type="cofactor">
    <cofactor evidence="1">
        <name>FAD</name>
        <dbReference type="ChEBI" id="CHEBI:57692"/>
    </cofactor>
</comment>
<dbReference type="InterPro" id="IPR017905">
    <property type="entry name" value="ERV/ALR_sulphydryl_oxidase"/>
</dbReference>
<dbReference type="Gene3D" id="1.20.120.310">
    <property type="entry name" value="ERV/ALR sulfhydryl oxidase domain"/>
    <property type="match status" value="1"/>
</dbReference>
<dbReference type="PANTHER" id="PTHR12645">
    <property type="entry name" value="ALR/ERV"/>
    <property type="match status" value="1"/>
</dbReference>
<accession>A0A6C0C1W1</accession>
<dbReference type="GO" id="GO:0050660">
    <property type="term" value="F:flavin adenine dinucleotide binding"/>
    <property type="evidence" value="ECO:0007669"/>
    <property type="project" value="TreeGrafter"/>
</dbReference>
<dbReference type="PROSITE" id="PS51324">
    <property type="entry name" value="ERV_ALR"/>
    <property type="match status" value="1"/>
</dbReference>